<feature type="active site" evidence="9">
    <location>
        <position position="66"/>
    </location>
</feature>
<sequence length="230" mass="25991">MGPGFIAKSMGFQNTAGPQGHQAVALRVQSDMSAFFNCRMDGYQDTLYVQTHRQFYRNCVISGTVDFIFGDSSAVIQNSLIIVRKPMDGQQNTVTAHGRTDKRETTGLVIHNCRIVPEQKLYPVRFQIPSFLGRPWKEYSRTVIMESTLGDLIQPAGWMPWNGNFALDTLYYAEYANRGPGARTGRRVNWKGFKVITNRNEAMQFTVGPFLRSSQWLEATGVPHMLSLRA</sequence>
<dbReference type="FunFam" id="2.160.20.10:FF:000029">
    <property type="entry name" value="Pectinesterase 4"/>
    <property type="match status" value="1"/>
</dbReference>
<comment type="caution">
    <text evidence="12">The sequence shown here is derived from an EMBL/GenBank/DDBJ whole genome shotgun (WGS) entry which is preliminary data.</text>
</comment>
<evidence type="ECO:0000256" key="2">
    <source>
        <dbReference type="ARBA" id="ARBA00005184"/>
    </source>
</evidence>
<organism evidence="12 13">
    <name type="scientific">Trapa natans</name>
    <name type="common">Water chestnut</name>
    <dbReference type="NCBI Taxonomy" id="22666"/>
    <lineage>
        <taxon>Eukaryota</taxon>
        <taxon>Viridiplantae</taxon>
        <taxon>Streptophyta</taxon>
        <taxon>Embryophyta</taxon>
        <taxon>Tracheophyta</taxon>
        <taxon>Spermatophyta</taxon>
        <taxon>Magnoliopsida</taxon>
        <taxon>eudicotyledons</taxon>
        <taxon>Gunneridae</taxon>
        <taxon>Pentapetalae</taxon>
        <taxon>rosids</taxon>
        <taxon>malvids</taxon>
        <taxon>Myrtales</taxon>
        <taxon>Lythraceae</taxon>
        <taxon>Trapa</taxon>
    </lineage>
</organism>
<evidence type="ECO:0000313" key="12">
    <source>
        <dbReference type="EMBL" id="KAK4800916.1"/>
    </source>
</evidence>
<dbReference type="InterPro" id="IPR000070">
    <property type="entry name" value="Pectinesterase_cat"/>
</dbReference>
<dbReference type="GO" id="GO:0042545">
    <property type="term" value="P:cell wall modification"/>
    <property type="evidence" value="ECO:0007669"/>
    <property type="project" value="UniProtKB-UniRule"/>
</dbReference>
<keyword evidence="5" id="KW-0964">Secreted</keyword>
<dbReference type="Proteomes" id="UP001346149">
    <property type="component" value="Unassembled WGS sequence"/>
</dbReference>
<evidence type="ECO:0000256" key="5">
    <source>
        <dbReference type="ARBA" id="ARBA00022525"/>
    </source>
</evidence>
<keyword evidence="13" id="KW-1185">Reference proteome</keyword>
<reference evidence="12 13" key="1">
    <citation type="journal article" date="2023" name="Hortic Res">
        <title>Pangenome of water caltrop reveals structural variations and asymmetric subgenome divergence after allopolyploidization.</title>
        <authorList>
            <person name="Zhang X."/>
            <person name="Chen Y."/>
            <person name="Wang L."/>
            <person name="Yuan Y."/>
            <person name="Fang M."/>
            <person name="Shi L."/>
            <person name="Lu R."/>
            <person name="Comes H.P."/>
            <person name="Ma Y."/>
            <person name="Chen Y."/>
            <person name="Huang G."/>
            <person name="Zhou Y."/>
            <person name="Zheng Z."/>
            <person name="Qiu Y."/>
        </authorList>
    </citation>
    <scope>NUCLEOTIDE SEQUENCE [LARGE SCALE GENOMIC DNA]</scope>
    <source>
        <strain evidence="12">F231</strain>
    </source>
</reference>
<name>A0AAN7MU27_TRANT</name>
<evidence type="ECO:0000259" key="11">
    <source>
        <dbReference type="Pfam" id="PF01095"/>
    </source>
</evidence>
<dbReference type="PANTHER" id="PTHR31707">
    <property type="entry name" value="PECTINESTERASE"/>
    <property type="match status" value="1"/>
</dbReference>
<evidence type="ECO:0000256" key="3">
    <source>
        <dbReference type="ARBA" id="ARBA00013229"/>
    </source>
</evidence>
<gene>
    <name evidence="12" type="ORF">SAY86_021403</name>
</gene>
<keyword evidence="7 10" id="KW-0063">Aspartyl esterase</keyword>
<evidence type="ECO:0000256" key="6">
    <source>
        <dbReference type="ARBA" id="ARBA00022801"/>
    </source>
</evidence>
<evidence type="ECO:0000256" key="4">
    <source>
        <dbReference type="ARBA" id="ARBA00022512"/>
    </source>
</evidence>
<evidence type="ECO:0000256" key="7">
    <source>
        <dbReference type="ARBA" id="ARBA00023085"/>
    </source>
</evidence>
<dbReference type="InterPro" id="IPR012334">
    <property type="entry name" value="Pectin_lyas_fold"/>
</dbReference>
<accession>A0AAN7MU27</accession>
<feature type="domain" description="Pectinesterase catalytic" evidence="11">
    <location>
        <begin position="2"/>
        <end position="213"/>
    </location>
</feature>
<evidence type="ECO:0000256" key="10">
    <source>
        <dbReference type="RuleBase" id="RU000589"/>
    </source>
</evidence>
<dbReference type="InterPro" id="IPR011050">
    <property type="entry name" value="Pectin_lyase_fold/virulence"/>
</dbReference>
<dbReference type="PROSITE" id="PS00503">
    <property type="entry name" value="PECTINESTERASE_2"/>
    <property type="match status" value="1"/>
</dbReference>
<dbReference type="GO" id="GO:0045490">
    <property type="term" value="P:pectin catabolic process"/>
    <property type="evidence" value="ECO:0007669"/>
    <property type="project" value="UniProtKB-UniRule"/>
</dbReference>
<comment type="catalytic activity">
    <reaction evidence="10">
        <text>[(1-&gt;4)-alpha-D-galacturonosyl methyl ester](n) + n H2O = [(1-&gt;4)-alpha-D-galacturonosyl](n) + n methanol + n H(+)</text>
        <dbReference type="Rhea" id="RHEA:22380"/>
        <dbReference type="Rhea" id="RHEA-COMP:14570"/>
        <dbReference type="Rhea" id="RHEA-COMP:14573"/>
        <dbReference type="ChEBI" id="CHEBI:15377"/>
        <dbReference type="ChEBI" id="CHEBI:15378"/>
        <dbReference type="ChEBI" id="CHEBI:17790"/>
        <dbReference type="ChEBI" id="CHEBI:140522"/>
        <dbReference type="ChEBI" id="CHEBI:140523"/>
        <dbReference type="EC" id="3.1.1.11"/>
    </reaction>
</comment>
<proteinExistence type="predicted"/>
<dbReference type="EMBL" id="JAXQNO010000003">
    <property type="protein sequence ID" value="KAK4800916.1"/>
    <property type="molecule type" value="Genomic_DNA"/>
</dbReference>
<keyword evidence="6 10" id="KW-0378">Hydrolase</keyword>
<evidence type="ECO:0000313" key="13">
    <source>
        <dbReference type="Proteomes" id="UP001346149"/>
    </source>
</evidence>
<dbReference type="GO" id="GO:0030599">
    <property type="term" value="F:pectinesterase activity"/>
    <property type="evidence" value="ECO:0007669"/>
    <property type="project" value="UniProtKB-UniRule"/>
</dbReference>
<comment type="subcellular location">
    <subcellularLocation>
        <location evidence="1">Secreted</location>
        <location evidence="1">Cell wall</location>
    </subcellularLocation>
</comment>
<protein>
    <recommendedName>
        <fullName evidence="3 10">Pectinesterase</fullName>
        <ecNumber evidence="3 10">3.1.1.11</ecNumber>
    </recommendedName>
</protein>
<keyword evidence="8" id="KW-0961">Cell wall biogenesis/degradation</keyword>
<evidence type="ECO:0000256" key="1">
    <source>
        <dbReference type="ARBA" id="ARBA00004191"/>
    </source>
</evidence>
<dbReference type="EC" id="3.1.1.11" evidence="3 10"/>
<keyword evidence="4" id="KW-0134">Cell wall</keyword>
<comment type="pathway">
    <text evidence="2 10">Glycan metabolism; pectin degradation; 2-dehydro-3-deoxy-D-gluconate from pectin: step 1/5.</text>
</comment>
<evidence type="ECO:0000256" key="9">
    <source>
        <dbReference type="PROSITE-ProRule" id="PRU10040"/>
    </source>
</evidence>
<dbReference type="InterPro" id="IPR033131">
    <property type="entry name" value="Pectinesterase_Asp_AS"/>
</dbReference>
<evidence type="ECO:0000256" key="8">
    <source>
        <dbReference type="ARBA" id="ARBA00023316"/>
    </source>
</evidence>
<dbReference type="SUPFAM" id="SSF51126">
    <property type="entry name" value="Pectin lyase-like"/>
    <property type="match status" value="1"/>
</dbReference>
<dbReference type="AlphaFoldDB" id="A0AAN7MU27"/>
<dbReference type="Gene3D" id="2.160.20.10">
    <property type="entry name" value="Single-stranded right-handed beta-helix, Pectin lyase-like"/>
    <property type="match status" value="1"/>
</dbReference>
<dbReference type="Pfam" id="PF01095">
    <property type="entry name" value="Pectinesterase"/>
    <property type="match status" value="1"/>
</dbReference>